<feature type="region of interest" description="Disordered" evidence="1">
    <location>
        <begin position="1"/>
        <end position="28"/>
    </location>
</feature>
<evidence type="ECO:0000313" key="3">
    <source>
        <dbReference type="Proteomes" id="UP001066276"/>
    </source>
</evidence>
<reference evidence="2" key="1">
    <citation type="journal article" date="2022" name="bioRxiv">
        <title>Sequencing and chromosome-scale assembly of the giantPleurodeles waltlgenome.</title>
        <authorList>
            <person name="Brown T."/>
            <person name="Elewa A."/>
            <person name="Iarovenko S."/>
            <person name="Subramanian E."/>
            <person name="Araus A.J."/>
            <person name="Petzold A."/>
            <person name="Susuki M."/>
            <person name="Suzuki K.-i.T."/>
            <person name="Hayashi T."/>
            <person name="Toyoda A."/>
            <person name="Oliveira C."/>
            <person name="Osipova E."/>
            <person name="Leigh N.D."/>
            <person name="Simon A."/>
            <person name="Yun M.H."/>
        </authorList>
    </citation>
    <scope>NUCLEOTIDE SEQUENCE</scope>
    <source>
        <strain evidence="2">20211129_DDA</strain>
        <tissue evidence="2">Liver</tissue>
    </source>
</reference>
<dbReference type="EMBL" id="JANPWB010000010">
    <property type="protein sequence ID" value="KAJ1145194.1"/>
    <property type="molecule type" value="Genomic_DNA"/>
</dbReference>
<dbReference type="AlphaFoldDB" id="A0AAV7QZ95"/>
<protein>
    <submittedName>
        <fullName evidence="2">Uncharacterized protein</fullName>
    </submittedName>
</protein>
<evidence type="ECO:0000256" key="1">
    <source>
        <dbReference type="SAM" id="MobiDB-lite"/>
    </source>
</evidence>
<evidence type="ECO:0000313" key="2">
    <source>
        <dbReference type="EMBL" id="KAJ1145194.1"/>
    </source>
</evidence>
<name>A0AAV7QZ95_PLEWA</name>
<dbReference type="Proteomes" id="UP001066276">
    <property type="component" value="Chromosome 6"/>
</dbReference>
<proteinExistence type="predicted"/>
<gene>
    <name evidence="2" type="ORF">NDU88_011485</name>
</gene>
<keyword evidence="3" id="KW-1185">Reference proteome</keyword>
<sequence>MLSSQNTQCDRPTLSSDRPYPWGTGRTALPDLEVLGQEPILRNFRVTAGRKGTLWSDLREQEEEPEKNLTTREQKTTSGAEKEAVTDLQTARELEDIGTTSGNPREGRIRRQYPKTPATLWEEHGLRSIEFSVDEAAKAVNSSPVHKAPGPDGVPMDIDKFEVALWAAFITNCVNVTCKSGIP</sequence>
<comment type="caution">
    <text evidence="2">The sequence shown here is derived from an EMBL/GenBank/DDBJ whole genome shotgun (WGS) entry which is preliminary data.</text>
</comment>
<accession>A0AAV7QZ95</accession>
<feature type="region of interest" description="Disordered" evidence="1">
    <location>
        <begin position="56"/>
        <end position="109"/>
    </location>
</feature>
<feature type="compositionally biased region" description="Basic and acidic residues" evidence="1">
    <location>
        <begin position="66"/>
        <end position="95"/>
    </location>
</feature>
<organism evidence="2 3">
    <name type="scientific">Pleurodeles waltl</name>
    <name type="common">Iberian ribbed newt</name>
    <dbReference type="NCBI Taxonomy" id="8319"/>
    <lineage>
        <taxon>Eukaryota</taxon>
        <taxon>Metazoa</taxon>
        <taxon>Chordata</taxon>
        <taxon>Craniata</taxon>
        <taxon>Vertebrata</taxon>
        <taxon>Euteleostomi</taxon>
        <taxon>Amphibia</taxon>
        <taxon>Batrachia</taxon>
        <taxon>Caudata</taxon>
        <taxon>Salamandroidea</taxon>
        <taxon>Salamandridae</taxon>
        <taxon>Pleurodelinae</taxon>
        <taxon>Pleurodeles</taxon>
    </lineage>
</organism>
<feature type="compositionally biased region" description="Polar residues" evidence="1">
    <location>
        <begin position="1"/>
        <end position="16"/>
    </location>
</feature>